<evidence type="ECO:0000256" key="2">
    <source>
        <dbReference type="ARBA" id="ARBA00013081"/>
    </source>
</evidence>
<dbReference type="PROSITE" id="PS00383">
    <property type="entry name" value="TYR_PHOSPHATASE_1"/>
    <property type="match status" value="1"/>
</dbReference>
<dbReference type="GO" id="GO:0004722">
    <property type="term" value="F:protein serine/threonine phosphatase activity"/>
    <property type="evidence" value="ECO:0007669"/>
    <property type="project" value="UniProtKB-EC"/>
</dbReference>
<evidence type="ECO:0000256" key="4">
    <source>
        <dbReference type="ARBA" id="ARBA00022912"/>
    </source>
</evidence>
<reference evidence="9" key="1">
    <citation type="submission" date="2016-06" db="UniProtKB">
        <authorList>
            <consortium name="WormBaseParasite"/>
        </authorList>
    </citation>
    <scope>IDENTIFICATION</scope>
</reference>
<dbReference type="WBParaSite" id="TCNE_0000603401-mRNA-1">
    <property type="protein sequence ID" value="TCNE_0000603401-mRNA-1"/>
    <property type="gene ID" value="TCNE_0000603401"/>
</dbReference>
<gene>
    <name evidence="7" type="ORF">TCNE_LOCUS6034</name>
</gene>
<keyword evidence="3" id="KW-0378">Hydrolase</keyword>
<dbReference type="EMBL" id="UYWY01019428">
    <property type="protein sequence ID" value="VDM37311.1"/>
    <property type="molecule type" value="Genomic_DNA"/>
</dbReference>
<dbReference type="Gene3D" id="3.90.190.10">
    <property type="entry name" value="Protein tyrosine phosphatase superfamily"/>
    <property type="match status" value="1"/>
</dbReference>
<proteinExistence type="inferred from homology"/>
<dbReference type="InterPro" id="IPR020420">
    <property type="entry name" value="Atypical_DUSP_subfamB"/>
</dbReference>
<dbReference type="SUPFAM" id="SSF52799">
    <property type="entry name" value="(Phosphotyrosine protein) phosphatases II"/>
    <property type="match status" value="1"/>
</dbReference>
<accession>A0A183UC14</accession>
<evidence type="ECO:0000313" key="8">
    <source>
        <dbReference type="Proteomes" id="UP000050794"/>
    </source>
</evidence>
<dbReference type="InterPro" id="IPR052103">
    <property type="entry name" value="Dual_spec_Phospatases"/>
</dbReference>
<dbReference type="InterPro" id="IPR016130">
    <property type="entry name" value="Tyr_Pase_AS"/>
</dbReference>
<dbReference type="Pfam" id="PF00782">
    <property type="entry name" value="DSPc"/>
    <property type="match status" value="1"/>
</dbReference>
<sequence>MSRVGLFGQISEITEHLYLSGAGVLKPEKLRQKQITCIVNATVEEPSAYIPGIDYVKISIEDNPIARIDQYFDVVADKIKAVKDRGGKTLVHCVAGVSRSASLCMVYLVKYERMTLRQAYHYVKSARPIIRPNVGFWKQMIDYERKLRGAATVSMMVTNQCDLTIPDVYCCELKRRFTQNNTPAKSASGGLISMQSLFSGRASLPSSLSRPSAVSYRRSGSPAISSSFVPSFASRYSSVSLLSPAPSRRRGSNSLFGNLYHSEFSAF</sequence>
<evidence type="ECO:0000256" key="3">
    <source>
        <dbReference type="ARBA" id="ARBA00022801"/>
    </source>
</evidence>
<evidence type="ECO:0000313" key="7">
    <source>
        <dbReference type="EMBL" id="VDM37311.1"/>
    </source>
</evidence>
<dbReference type="PANTHER" id="PTHR45961:SF6">
    <property type="entry name" value="IP21249P"/>
    <property type="match status" value="1"/>
</dbReference>
<evidence type="ECO:0000313" key="9">
    <source>
        <dbReference type="WBParaSite" id="TCNE_0000603401-mRNA-1"/>
    </source>
</evidence>
<dbReference type="PRINTS" id="PR01910">
    <property type="entry name" value="ADSPHPHTASEB"/>
</dbReference>
<dbReference type="AlphaFoldDB" id="A0A183UC14"/>
<dbReference type="Proteomes" id="UP000050794">
    <property type="component" value="Unassembled WGS sequence"/>
</dbReference>
<protein>
    <recommendedName>
        <fullName evidence="2">protein-serine/threonine phosphatase</fullName>
        <ecNumber evidence="2">3.1.3.16</ecNumber>
    </recommendedName>
</protein>
<evidence type="ECO:0000256" key="1">
    <source>
        <dbReference type="ARBA" id="ARBA00008601"/>
    </source>
</evidence>
<keyword evidence="8" id="KW-1185">Reference proteome</keyword>
<dbReference type="PANTHER" id="PTHR45961">
    <property type="entry name" value="IP21249P"/>
    <property type="match status" value="1"/>
</dbReference>
<keyword evidence="4" id="KW-0904">Protein phosphatase</keyword>
<feature type="domain" description="Tyrosine-protein phosphatase" evidence="5">
    <location>
        <begin position="9"/>
        <end position="149"/>
    </location>
</feature>
<organism evidence="8 9">
    <name type="scientific">Toxocara canis</name>
    <name type="common">Canine roundworm</name>
    <dbReference type="NCBI Taxonomy" id="6265"/>
    <lineage>
        <taxon>Eukaryota</taxon>
        <taxon>Metazoa</taxon>
        <taxon>Ecdysozoa</taxon>
        <taxon>Nematoda</taxon>
        <taxon>Chromadorea</taxon>
        <taxon>Rhabditida</taxon>
        <taxon>Spirurina</taxon>
        <taxon>Ascaridomorpha</taxon>
        <taxon>Ascaridoidea</taxon>
        <taxon>Toxocaridae</taxon>
        <taxon>Toxocara</taxon>
    </lineage>
</organism>
<feature type="domain" description="Tyrosine specific protein phosphatases" evidence="6">
    <location>
        <begin position="69"/>
        <end position="128"/>
    </location>
</feature>
<dbReference type="InterPro" id="IPR029021">
    <property type="entry name" value="Prot-tyrosine_phosphatase-like"/>
</dbReference>
<dbReference type="InterPro" id="IPR000387">
    <property type="entry name" value="Tyr_Pase_dom"/>
</dbReference>
<dbReference type="CDD" id="cd14514">
    <property type="entry name" value="DUSP14-like"/>
    <property type="match status" value="1"/>
</dbReference>
<dbReference type="PROSITE" id="PS50056">
    <property type="entry name" value="TYR_PHOSPHATASE_2"/>
    <property type="match status" value="1"/>
</dbReference>
<dbReference type="PROSITE" id="PS50054">
    <property type="entry name" value="TYR_PHOSPHATASE_DUAL"/>
    <property type="match status" value="1"/>
</dbReference>
<dbReference type="GO" id="GO:0017017">
    <property type="term" value="F:MAP kinase tyrosine/serine/threonine phosphatase activity"/>
    <property type="evidence" value="ECO:0007669"/>
    <property type="project" value="InterPro"/>
</dbReference>
<dbReference type="GO" id="GO:0005737">
    <property type="term" value="C:cytoplasm"/>
    <property type="evidence" value="ECO:0007669"/>
    <property type="project" value="TreeGrafter"/>
</dbReference>
<evidence type="ECO:0000259" key="6">
    <source>
        <dbReference type="PROSITE" id="PS50056"/>
    </source>
</evidence>
<comment type="similarity">
    <text evidence="1">Belongs to the protein-tyrosine phosphatase family. Non-receptor class dual specificity subfamily.</text>
</comment>
<evidence type="ECO:0000259" key="5">
    <source>
        <dbReference type="PROSITE" id="PS50054"/>
    </source>
</evidence>
<reference evidence="7 8" key="2">
    <citation type="submission" date="2018-11" db="EMBL/GenBank/DDBJ databases">
        <authorList>
            <consortium name="Pathogen Informatics"/>
        </authorList>
    </citation>
    <scope>NUCLEOTIDE SEQUENCE [LARGE SCALE GENOMIC DNA]</scope>
</reference>
<dbReference type="EC" id="3.1.3.16" evidence="2"/>
<dbReference type="InterPro" id="IPR000340">
    <property type="entry name" value="Dual-sp_phosphatase_cat-dom"/>
</dbReference>
<dbReference type="InterPro" id="IPR020422">
    <property type="entry name" value="TYR_PHOSPHATASE_DUAL_dom"/>
</dbReference>
<name>A0A183UC14_TOXCA</name>
<dbReference type="SMART" id="SM00195">
    <property type="entry name" value="DSPc"/>
    <property type="match status" value="1"/>
</dbReference>